<accession>A0A183MJG7</accession>
<dbReference type="GO" id="GO:0004930">
    <property type="term" value="F:G protein-coupled receptor activity"/>
    <property type="evidence" value="ECO:0007669"/>
    <property type="project" value="InterPro"/>
</dbReference>
<keyword evidence="4" id="KW-0472">Membrane</keyword>
<reference evidence="5 6" key="1">
    <citation type="submission" date="2018-11" db="EMBL/GenBank/DDBJ databases">
        <authorList>
            <consortium name="Pathogen Informatics"/>
        </authorList>
    </citation>
    <scope>NUCLEOTIDE SEQUENCE [LARGE SCALE GENOMIC DNA]</scope>
    <source>
        <strain evidence="5 6">Zambia</strain>
    </source>
</reference>
<keyword evidence="3" id="KW-1133">Transmembrane helix</keyword>
<name>A0A183MJG7_9TREM</name>
<evidence type="ECO:0000256" key="2">
    <source>
        <dbReference type="ARBA" id="ARBA00022692"/>
    </source>
</evidence>
<dbReference type="PRINTS" id="PR00237">
    <property type="entry name" value="GPCRRHODOPSN"/>
</dbReference>
<dbReference type="InterPro" id="IPR017452">
    <property type="entry name" value="GPCR_Rhodpsn_7TM"/>
</dbReference>
<dbReference type="STRING" id="48269.A0A183MJG7"/>
<proteinExistence type="predicted"/>
<dbReference type="Proteomes" id="UP000277204">
    <property type="component" value="Unassembled WGS sequence"/>
</dbReference>
<dbReference type="AlphaFoldDB" id="A0A183MJG7"/>
<dbReference type="GO" id="GO:0016020">
    <property type="term" value="C:membrane"/>
    <property type="evidence" value="ECO:0007669"/>
    <property type="project" value="UniProtKB-SubCell"/>
</dbReference>
<evidence type="ECO:0000256" key="1">
    <source>
        <dbReference type="ARBA" id="ARBA00004370"/>
    </source>
</evidence>
<keyword evidence="6" id="KW-1185">Reference proteome</keyword>
<comment type="subcellular location">
    <subcellularLocation>
        <location evidence="1">Membrane</location>
    </subcellularLocation>
</comment>
<dbReference type="Gene3D" id="1.20.1070.10">
    <property type="entry name" value="Rhodopsin 7-helix transmembrane proteins"/>
    <property type="match status" value="2"/>
</dbReference>
<evidence type="ECO:0000313" key="5">
    <source>
        <dbReference type="EMBL" id="VDP20245.1"/>
    </source>
</evidence>
<dbReference type="SUPFAM" id="SSF81321">
    <property type="entry name" value="Family A G protein-coupled receptor-like"/>
    <property type="match status" value="1"/>
</dbReference>
<dbReference type="PANTHER" id="PTHR46641">
    <property type="entry name" value="FMRFAMIDE RECEPTOR-RELATED"/>
    <property type="match status" value="1"/>
</dbReference>
<organism evidence="5 6">
    <name type="scientific">Schistosoma margrebowiei</name>
    <dbReference type="NCBI Taxonomy" id="48269"/>
    <lineage>
        <taxon>Eukaryota</taxon>
        <taxon>Metazoa</taxon>
        <taxon>Spiralia</taxon>
        <taxon>Lophotrochozoa</taxon>
        <taxon>Platyhelminthes</taxon>
        <taxon>Trematoda</taxon>
        <taxon>Digenea</taxon>
        <taxon>Strigeidida</taxon>
        <taxon>Schistosomatoidea</taxon>
        <taxon>Schistosomatidae</taxon>
        <taxon>Schistosoma</taxon>
    </lineage>
</organism>
<gene>
    <name evidence="5" type="ORF">SMRZ_LOCUS16192</name>
</gene>
<protein>
    <submittedName>
        <fullName evidence="5">Uncharacterized protein</fullName>
    </submittedName>
</protein>
<dbReference type="PANTHER" id="PTHR46641:SF25">
    <property type="entry name" value="CNMAMIDE RECEPTOR-RELATED"/>
    <property type="match status" value="1"/>
</dbReference>
<dbReference type="InterPro" id="IPR000276">
    <property type="entry name" value="GPCR_Rhodpsn"/>
</dbReference>
<dbReference type="PROSITE" id="PS50262">
    <property type="entry name" value="G_PROTEIN_RECEP_F1_2"/>
    <property type="match status" value="1"/>
</dbReference>
<sequence length="629" mass="73442">MDFSQHWDSGRKLELALSIDNHAEMTSFSSYFVCDYIKHSIIQKSFIESILLSTIGFIHNQSNNIESLSSTDYLLERYTNMTTNNLSSSSLSSYIYSTNNQNDPLNVFNNNAPLNTLLIPVQYDTMYNNNNNNNVSLSVIMMICQTIELIWNYIPPLIFFIGTIGNLFSFLVFYKRTTLYPSTHIYLLFLAIVDEGVLCIGLLRRWLDKLLFIRIEDKHWLLCKSIQFIGVTTSYISVWIIVLITVERTIVVISPINSICINRIKRSYISIIILCILSSIICIHFFITVNLVTTNSSYYEQNYTNFPLATNEYYLKLNNNNSSHDSNDNLICDFYFIFKQNGFQSIWIWIDATLYSYLPFIIILISNIIILIHIRWATKQRAHLIGKYSSTKFLYHHYTTDNNNPIHHQNNKKLRNLSMKINQYVHSKNQSSSLSSSSLDNRKNLTLHLQMITPYSPSTDSLNSCHSDDLHHHHHNNNDNIDIFHTTNHTLIDRNLCKCKHPSVNMQLKPYNNHNNNHLKGITNKPIHLITRSSHLYSNEMRQLTILLMLISCVFLITTAPVVLIKLLLTWKQQFLIHNMILLELFDNIAEVLMYINHAINFYLYCAVGSRFRKELKKIFDCELKKRKY</sequence>
<evidence type="ECO:0000256" key="4">
    <source>
        <dbReference type="ARBA" id="ARBA00023136"/>
    </source>
</evidence>
<evidence type="ECO:0000256" key="3">
    <source>
        <dbReference type="ARBA" id="ARBA00022989"/>
    </source>
</evidence>
<keyword evidence="2" id="KW-0812">Transmembrane</keyword>
<dbReference type="Pfam" id="PF00001">
    <property type="entry name" value="7tm_1"/>
    <property type="match status" value="1"/>
</dbReference>
<dbReference type="InterPro" id="IPR052954">
    <property type="entry name" value="GPCR-Ligand_Int"/>
</dbReference>
<evidence type="ECO:0000313" key="6">
    <source>
        <dbReference type="Proteomes" id="UP000277204"/>
    </source>
</evidence>
<dbReference type="EMBL" id="UZAI01017081">
    <property type="protein sequence ID" value="VDP20245.1"/>
    <property type="molecule type" value="Genomic_DNA"/>
</dbReference>